<dbReference type="RefSeq" id="WP_138690984.1">
    <property type="nucleotide sequence ID" value="NZ_JBHSAZ010000014.1"/>
</dbReference>
<evidence type="ECO:0000313" key="2">
    <source>
        <dbReference type="Proteomes" id="UP000306628"/>
    </source>
</evidence>
<organism evidence="1 2">
    <name type="scientific">Nonomuraea zeae</name>
    <dbReference type="NCBI Taxonomy" id="1642303"/>
    <lineage>
        <taxon>Bacteria</taxon>
        <taxon>Bacillati</taxon>
        <taxon>Actinomycetota</taxon>
        <taxon>Actinomycetes</taxon>
        <taxon>Streptosporangiales</taxon>
        <taxon>Streptosporangiaceae</taxon>
        <taxon>Nonomuraea</taxon>
    </lineage>
</organism>
<proteinExistence type="predicted"/>
<protein>
    <submittedName>
        <fullName evidence="1">Uncharacterized protein</fullName>
    </submittedName>
</protein>
<keyword evidence="2" id="KW-1185">Reference proteome</keyword>
<gene>
    <name evidence="1" type="ORF">ETD85_18565</name>
</gene>
<dbReference type="Proteomes" id="UP000306628">
    <property type="component" value="Unassembled WGS sequence"/>
</dbReference>
<sequence length="66" mass="6844">MTRTANSGSTSGSQAFALKGIVTVAVTRNTVVAPVEYSAGRTHHGSVHIDDFRVSQSAAIESPASR</sequence>
<evidence type="ECO:0000313" key="1">
    <source>
        <dbReference type="EMBL" id="TMR33883.1"/>
    </source>
</evidence>
<dbReference type="AlphaFoldDB" id="A0A5S4GLX0"/>
<dbReference type="EMBL" id="VCKX01000051">
    <property type="protein sequence ID" value="TMR33883.1"/>
    <property type="molecule type" value="Genomic_DNA"/>
</dbReference>
<accession>A0A5S4GLX0</accession>
<reference evidence="1 2" key="1">
    <citation type="submission" date="2019-05" db="EMBL/GenBank/DDBJ databases">
        <title>Draft genome sequence of Nonomuraea zeae DSM 100528.</title>
        <authorList>
            <person name="Saricaoglu S."/>
            <person name="Isik K."/>
        </authorList>
    </citation>
    <scope>NUCLEOTIDE SEQUENCE [LARGE SCALE GENOMIC DNA]</scope>
    <source>
        <strain evidence="1 2">DSM 100528</strain>
    </source>
</reference>
<name>A0A5S4GLX0_9ACTN</name>
<comment type="caution">
    <text evidence="1">The sequence shown here is derived from an EMBL/GenBank/DDBJ whole genome shotgun (WGS) entry which is preliminary data.</text>
</comment>